<feature type="transmembrane region" description="Helical" evidence="6">
    <location>
        <begin position="400"/>
        <end position="423"/>
    </location>
</feature>
<dbReference type="Proteomes" id="UP001157186">
    <property type="component" value="Unassembled WGS sequence"/>
</dbReference>
<evidence type="ECO:0000313" key="9">
    <source>
        <dbReference type="EMBL" id="GLX79489.1"/>
    </source>
</evidence>
<evidence type="ECO:0000313" key="10">
    <source>
        <dbReference type="Proteomes" id="UP001157186"/>
    </source>
</evidence>
<feature type="domain" description="ABC3 transporter permease C-terminal" evidence="7">
    <location>
        <begin position="314"/>
        <end position="428"/>
    </location>
</feature>
<evidence type="ECO:0000259" key="8">
    <source>
        <dbReference type="Pfam" id="PF12704"/>
    </source>
</evidence>
<organism evidence="9 10">
    <name type="scientific">Thalassotalea insulae</name>
    <dbReference type="NCBI Taxonomy" id="2056778"/>
    <lineage>
        <taxon>Bacteria</taxon>
        <taxon>Pseudomonadati</taxon>
        <taxon>Pseudomonadota</taxon>
        <taxon>Gammaproteobacteria</taxon>
        <taxon>Alteromonadales</taxon>
        <taxon>Colwelliaceae</taxon>
        <taxon>Thalassotalea</taxon>
    </lineage>
</organism>
<comment type="subcellular location">
    <subcellularLocation>
        <location evidence="1">Cell membrane</location>
        <topology evidence="1">Multi-pass membrane protein</topology>
    </subcellularLocation>
</comment>
<gene>
    <name evidence="9" type="ORF">tinsulaeT_28290</name>
</gene>
<sequence>MFNYYLQLAVKSLKRTPITTLLMVLAIACGIGISMTALTLFYMTNTNPIPEKSTQLYALQLQASGKTTTWSTHDNVPVQITYQDARNLTRAMPELRHTPMFKTGFSVRSLKPEFTPILQTARVTNRHFFSMFNIKFLYGSAWNKTVDENPTLQVVIDDKLNQKLFGGGNNVGKEILLDNKQYQIVGIIENWQPKPKFYDLNNGGFQDAEQVFIPWILSSVHELPSWGNNNGWKSERITSYDEKRESENLWLQYWVELPSAQEKENFQQFLMGYVAEQKKLARFEREDARGVLRNVEQWLDYNKVVSDDSYVLVAVSFMFLAVCLVNSIGLLLAKFLRSAPSVGVRRALGASRGQVFAQHLVEVGLLGLIGGIVGLLFAVLGLSLLKSNFDGFDFVASMDLTMLIAAPVIAISATVLAGIYPAWRVCTTLPSIYLKTQ</sequence>
<dbReference type="RefSeq" id="WP_284245401.1">
    <property type="nucleotide sequence ID" value="NZ_BSST01000001.1"/>
</dbReference>
<dbReference type="InterPro" id="IPR050250">
    <property type="entry name" value="Macrolide_Exporter_MacB"/>
</dbReference>
<protein>
    <submittedName>
        <fullName evidence="9">ABC macrolide family export system permease 2</fullName>
    </submittedName>
</protein>
<keyword evidence="3 6" id="KW-0812">Transmembrane</keyword>
<keyword evidence="10" id="KW-1185">Reference proteome</keyword>
<dbReference type="EMBL" id="BSST01000001">
    <property type="protein sequence ID" value="GLX79489.1"/>
    <property type="molecule type" value="Genomic_DNA"/>
</dbReference>
<feature type="domain" description="MacB-like periplasmic core" evidence="8">
    <location>
        <begin position="20"/>
        <end position="220"/>
    </location>
</feature>
<name>A0ABQ6GVW6_9GAMM</name>
<dbReference type="PANTHER" id="PTHR30572">
    <property type="entry name" value="MEMBRANE COMPONENT OF TRANSPORTER-RELATED"/>
    <property type="match status" value="1"/>
</dbReference>
<evidence type="ECO:0000256" key="1">
    <source>
        <dbReference type="ARBA" id="ARBA00004651"/>
    </source>
</evidence>
<evidence type="ECO:0000256" key="4">
    <source>
        <dbReference type="ARBA" id="ARBA00022989"/>
    </source>
</evidence>
<dbReference type="PANTHER" id="PTHR30572:SF18">
    <property type="entry name" value="ABC-TYPE MACROLIDE FAMILY EXPORT SYSTEM PERMEASE COMPONENT 2"/>
    <property type="match status" value="1"/>
</dbReference>
<keyword evidence="4 6" id="KW-1133">Transmembrane helix</keyword>
<feature type="transmembrane region" description="Helical" evidence="6">
    <location>
        <begin position="356"/>
        <end position="380"/>
    </location>
</feature>
<proteinExistence type="predicted"/>
<dbReference type="InterPro" id="IPR025857">
    <property type="entry name" value="MacB_PCD"/>
</dbReference>
<dbReference type="Pfam" id="PF02687">
    <property type="entry name" value="FtsX"/>
    <property type="match status" value="1"/>
</dbReference>
<comment type="caution">
    <text evidence="9">The sequence shown here is derived from an EMBL/GenBank/DDBJ whole genome shotgun (WGS) entry which is preliminary data.</text>
</comment>
<keyword evidence="2" id="KW-1003">Cell membrane</keyword>
<dbReference type="InterPro" id="IPR003838">
    <property type="entry name" value="ABC3_permease_C"/>
</dbReference>
<accession>A0ABQ6GVW6</accession>
<evidence type="ECO:0000256" key="3">
    <source>
        <dbReference type="ARBA" id="ARBA00022692"/>
    </source>
</evidence>
<evidence type="ECO:0000256" key="5">
    <source>
        <dbReference type="ARBA" id="ARBA00023136"/>
    </source>
</evidence>
<evidence type="ECO:0000259" key="7">
    <source>
        <dbReference type="Pfam" id="PF02687"/>
    </source>
</evidence>
<feature type="transmembrane region" description="Helical" evidence="6">
    <location>
        <begin position="310"/>
        <end position="336"/>
    </location>
</feature>
<evidence type="ECO:0000256" key="2">
    <source>
        <dbReference type="ARBA" id="ARBA00022475"/>
    </source>
</evidence>
<feature type="transmembrane region" description="Helical" evidence="6">
    <location>
        <begin position="21"/>
        <end position="43"/>
    </location>
</feature>
<evidence type="ECO:0000256" key="6">
    <source>
        <dbReference type="SAM" id="Phobius"/>
    </source>
</evidence>
<dbReference type="Pfam" id="PF12704">
    <property type="entry name" value="MacB_PCD"/>
    <property type="match status" value="1"/>
</dbReference>
<reference evidence="9 10" key="1">
    <citation type="submission" date="2023-03" db="EMBL/GenBank/DDBJ databases">
        <title>Draft genome sequence of Thalassotalea insulae KCTC 62186T.</title>
        <authorList>
            <person name="Sawabe T."/>
        </authorList>
    </citation>
    <scope>NUCLEOTIDE SEQUENCE [LARGE SCALE GENOMIC DNA]</scope>
    <source>
        <strain evidence="9 10">KCTC 62186</strain>
    </source>
</reference>
<keyword evidence="5 6" id="KW-0472">Membrane</keyword>